<keyword evidence="5" id="KW-1185">Reference proteome</keyword>
<evidence type="ECO:0000256" key="1">
    <source>
        <dbReference type="ARBA" id="ARBA00004173"/>
    </source>
</evidence>
<dbReference type="PANTHER" id="PTHR28133">
    <property type="entry name" value="REQUIRED FOR RESPIRATORY GROWTH PROTEIN 7, MITOCHONDRIAL"/>
    <property type="match status" value="1"/>
</dbReference>
<protein>
    <recommendedName>
        <fullName evidence="6">Restriction endonuclease type IV Mrr domain-containing protein</fullName>
    </recommendedName>
</protein>
<dbReference type="AlphaFoldDB" id="A0A8H3I8K8"/>
<feature type="compositionally biased region" description="Basic and acidic residues" evidence="3">
    <location>
        <begin position="38"/>
        <end position="59"/>
    </location>
</feature>
<feature type="region of interest" description="Disordered" evidence="3">
    <location>
        <begin position="38"/>
        <end position="80"/>
    </location>
</feature>
<reference evidence="4" key="1">
    <citation type="submission" date="2021-03" db="EMBL/GenBank/DDBJ databases">
        <authorList>
            <person name="Tagirdzhanova G."/>
        </authorList>
    </citation>
    <scope>NUCLEOTIDE SEQUENCE</scope>
</reference>
<sequence length="274" mass="29815">MTSWNTVSRVRYVPTAARGCSRNTYRLITINYRISGTTHKEDNHRSGENDHAASADPVEHTQSPRIYSPTTTLKRSSSSLPLHNSLSSFLTYASQTNLSPTSTVFRGTKYEYTCLEALSSLGFTLTRVGGANDAGIDLQGSWLLPSLSAPLQAIVQCKFLGRKSVSPVLVRELEGTFSASPDMDGQVVVGVLCTPGLGTKAVREALRRCTRPVVLVSIDEDGWIEAVVWNRAVKDICEGVSVGVRHVGKRKAAFLVVGDRPWEGNVDDSSRSDN</sequence>
<dbReference type="GO" id="GO:0005739">
    <property type="term" value="C:mitochondrion"/>
    <property type="evidence" value="ECO:0007669"/>
    <property type="project" value="UniProtKB-SubCell"/>
</dbReference>
<gene>
    <name evidence="4" type="ORF">GOMPHAMPRED_007417</name>
</gene>
<evidence type="ECO:0000313" key="5">
    <source>
        <dbReference type="Proteomes" id="UP000664169"/>
    </source>
</evidence>
<keyword evidence="2" id="KW-0496">Mitochondrion</keyword>
<evidence type="ECO:0000313" key="4">
    <source>
        <dbReference type="EMBL" id="CAF9911470.1"/>
    </source>
</evidence>
<organism evidence="4 5">
    <name type="scientific">Gomphillus americanus</name>
    <dbReference type="NCBI Taxonomy" id="1940652"/>
    <lineage>
        <taxon>Eukaryota</taxon>
        <taxon>Fungi</taxon>
        <taxon>Dikarya</taxon>
        <taxon>Ascomycota</taxon>
        <taxon>Pezizomycotina</taxon>
        <taxon>Lecanoromycetes</taxon>
        <taxon>OSLEUM clade</taxon>
        <taxon>Ostropomycetidae</taxon>
        <taxon>Ostropales</taxon>
        <taxon>Graphidaceae</taxon>
        <taxon>Gomphilloideae</taxon>
        <taxon>Gomphillus</taxon>
    </lineage>
</organism>
<accession>A0A8H3I8K8</accession>
<proteinExistence type="predicted"/>
<evidence type="ECO:0008006" key="6">
    <source>
        <dbReference type="Google" id="ProtNLM"/>
    </source>
</evidence>
<dbReference type="PANTHER" id="PTHR28133:SF1">
    <property type="entry name" value="REQUIRED FOR RESPIRATORY GROWTH PROTEIN 7, MITOCHONDRIAL"/>
    <property type="match status" value="1"/>
</dbReference>
<feature type="compositionally biased region" description="Polar residues" evidence="3">
    <location>
        <begin position="60"/>
        <end position="75"/>
    </location>
</feature>
<dbReference type="InterPro" id="IPR018828">
    <property type="entry name" value="RRG7"/>
</dbReference>
<name>A0A8H3I8K8_9LECA</name>
<comment type="caution">
    <text evidence="4">The sequence shown here is derived from an EMBL/GenBank/DDBJ whole genome shotgun (WGS) entry which is preliminary data.</text>
</comment>
<dbReference type="EMBL" id="CAJPDQ010000006">
    <property type="protein sequence ID" value="CAF9911470.1"/>
    <property type="molecule type" value="Genomic_DNA"/>
</dbReference>
<dbReference type="Pfam" id="PF10356">
    <property type="entry name" value="RRG7"/>
    <property type="match status" value="2"/>
</dbReference>
<comment type="subcellular location">
    <subcellularLocation>
        <location evidence="1">Mitochondrion</location>
    </subcellularLocation>
</comment>
<dbReference type="OrthoDB" id="3344830at2759"/>
<evidence type="ECO:0000256" key="2">
    <source>
        <dbReference type="ARBA" id="ARBA00023128"/>
    </source>
</evidence>
<dbReference type="Proteomes" id="UP000664169">
    <property type="component" value="Unassembled WGS sequence"/>
</dbReference>
<evidence type="ECO:0000256" key="3">
    <source>
        <dbReference type="SAM" id="MobiDB-lite"/>
    </source>
</evidence>